<reference evidence="7" key="1">
    <citation type="submission" date="2025-08" db="UniProtKB">
        <authorList>
            <consortium name="RefSeq"/>
        </authorList>
    </citation>
    <scope>IDENTIFICATION</scope>
    <source>
        <tissue evidence="7">Gonad</tissue>
    </source>
</reference>
<dbReference type="AlphaFoldDB" id="A0A6P4ZX42"/>
<dbReference type="SMART" id="SM00364">
    <property type="entry name" value="LRR_BAC"/>
    <property type="match status" value="4"/>
</dbReference>
<evidence type="ECO:0000313" key="6">
    <source>
        <dbReference type="Proteomes" id="UP000515135"/>
    </source>
</evidence>
<dbReference type="SUPFAM" id="SSF52058">
    <property type="entry name" value="L domain-like"/>
    <property type="match status" value="1"/>
</dbReference>
<feature type="transmembrane region" description="Helical" evidence="5">
    <location>
        <begin position="241"/>
        <end position="259"/>
    </location>
</feature>
<dbReference type="Proteomes" id="UP000515135">
    <property type="component" value="Unplaced"/>
</dbReference>
<dbReference type="InterPro" id="IPR032675">
    <property type="entry name" value="LRR_dom_sf"/>
</dbReference>
<name>A0A6P4ZX42_BRABE</name>
<keyword evidence="5" id="KW-0472">Membrane</keyword>
<dbReference type="PANTHER" id="PTHR24369:SF210">
    <property type="entry name" value="CHAOPTIN-RELATED"/>
    <property type="match status" value="1"/>
</dbReference>
<dbReference type="InterPro" id="IPR001611">
    <property type="entry name" value="Leu-rich_rpt"/>
</dbReference>
<dbReference type="Gene3D" id="3.80.10.10">
    <property type="entry name" value="Ribonuclease Inhibitor"/>
    <property type="match status" value="2"/>
</dbReference>
<dbReference type="KEGG" id="bbel:109478442"/>
<keyword evidence="5" id="KW-1133">Transmembrane helix</keyword>
<dbReference type="InterPro" id="IPR003591">
    <property type="entry name" value="Leu-rich_rpt_typical-subtyp"/>
</dbReference>
<dbReference type="GeneID" id="109478442"/>
<evidence type="ECO:0000313" key="7">
    <source>
        <dbReference type="RefSeq" id="XP_019635532.1"/>
    </source>
</evidence>
<sequence length="651" mass="74327">MPNLTLLDLSDNRLRTFPWSSLKNTSNICELKLNNNEISKVDAYVDFPESLTYLYLQCNRITTIPETFLHGLKPQKERFYLRIWKNPFLCDCKIQWIARLLRCVWERRQEGCVNGSPGRDIKCIQAKCNFHPNGVAFILDWLQKNKLISVKQPTLGETLTCDSPQELKGALLRNISLPTCASANDSANSQQTSVSVPVTDNLGVQESEKASAETEPTTLSTNSWERTTVNSLERSLFWKRLISGILGGALALFVAAFFIRCISHCRKRRQAWLNNMSSAPTLPTRTENRLQMINVVQVNTAVTCWTYGNCAGQVPNLKTIPKNVTVKSLLLNTNDIKELTNIPEMPKLFLLDLSFNRLRRFPWSSLKNASNILHLKLNNNEISKVDAYVDFPQSLTYLHLQCNRITTIAETFLHGFRSPKQTFYLRIWQNPLLCDCKIQWIARLRRCVWEHRDEGCVNASPVRVMRCILAKCNFHPNGVAVILDWFQLNDQAIVKQRSSEEFLRCDSPQELKGNLLRDVSLPTCASPSSSGSPQQTSSPDNAGVHESERVPTETEPPTLVIYSWERTTVKTSEFSLFWKVGQDRTELEMSNTSNGEITTVSTSKASLVNVWREDRRLGPSRRRRRHEDEDDSNCIEMVEVRRKIRLQTLGG</sequence>
<organism evidence="6 7">
    <name type="scientific">Branchiostoma belcheri</name>
    <name type="common">Amphioxus</name>
    <dbReference type="NCBI Taxonomy" id="7741"/>
    <lineage>
        <taxon>Eukaryota</taxon>
        <taxon>Metazoa</taxon>
        <taxon>Chordata</taxon>
        <taxon>Cephalochordata</taxon>
        <taxon>Leptocardii</taxon>
        <taxon>Amphioxiformes</taxon>
        <taxon>Branchiostomatidae</taxon>
        <taxon>Branchiostoma</taxon>
    </lineage>
</organism>
<feature type="compositionally biased region" description="Basic and acidic residues" evidence="4">
    <location>
        <begin position="543"/>
        <end position="552"/>
    </location>
</feature>
<dbReference type="Pfam" id="PF13855">
    <property type="entry name" value="LRR_8"/>
    <property type="match status" value="1"/>
</dbReference>
<dbReference type="PROSITE" id="PS51450">
    <property type="entry name" value="LRR"/>
    <property type="match status" value="2"/>
</dbReference>
<dbReference type="SUPFAM" id="SSF52075">
    <property type="entry name" value="Outer arm dynein light chain 1"/>
    <property type="match status" value="1"/>
</dbReference>
<keyword evidence="2" id="KW-0732">Signal</keyword>
<proteinExistence type="predicted"/>
<gene>
    <name evidence="7" type="primary">LOC109478442</name>
</gene>
<dbReference type="OrthoDB" id="72369at2759"/>
<dbReference type="GO" id="GO:0005886">
    <property type="term" value="C:plasma membrane"/>
    <property type="evidence" value="ECO:0007669"/>
    <property type="project" value="TreeGrafter"/>
</dbReference>
<evidence type="ECO:0000256" key="4">
    <source>
        <dbReference type="SAM" id="MobiDB-lite"/>
    </source>
</evidence>
<evidence type="ECO:0000256" key="5">
    <source>
        <dbReference type="SAM" id="Phobius"/>
    </source>
</evidence>
<feature type="compositionally biased region" description="Low complexity" evidence="4">
    <location>
        <begin position="523"/>
        <end position="539"/>
    </location>
</feature>
<keyword evidence="3" id="KW-0677">Repeat</keyword>
<dbReference type="SMART" id="SM00369">
    <property type="entry name" value="LRR_TYP"/>
    <property type="match status" value="4"/>
</dbReference>
<evidence type="ECO:0000256" key="1">
    <source>
        <dbReference type="ARBA" id="ARBA00022614"/>
    </source>
</evidence>
<evidence type="ECO:0000256" key="2">
    <source>
        <dbReference type="ARBA" id="ARBA00022729"/>
    </source>
</evidence>
<dbReference type="InterPro" id="IPR050541">
    <property type="entry name" value="LRR_TM_domain-containing"/>
</dbReference>
<keyword evidence="1" id="KW-0433">Leucine-rich repeat</keyword>
<dbReference type="PANTHER" id="PTHR24369">
    <property type="entry name" value="ANTIGEN BSP, PUTATIVE-RELATED"/>
    <property type="match status" value="1"/>
</dbReference>
<dbReference type="RefSeq" id="XP_019635532.1">
    <property type="nucleotide sequence ID" value="XM_019779973.1"/>
</dbReference>
<accession>A0A6P4ZX42</accession>
<evidence type="ECO:0000256" key="3">
    <source>
        <dbReference type="ARBA" id="ARBA00022737"/>
    </source>
</evidence>
<feature type="region of interest" description="Disordered" evidence="4">
    <location>
        <begin position="523"/>
        <end position="556"/>
    </location>
</feature>
<keyword evidence="6" id="KW-1185">Reference proteome</keyword>
<keyword evidence="5" id="KW-0812">Transmembrane</keyword>
<protein>
    <submittedName>
        <fullName evidence="7">Uncharacterized protein LOC109478442</fullName>
    </submittedName>
</protein>